<dbReference type="InterPro" id="IPR013924">
    <property type="entry name" value="RNase_H2_suC"/>
</dbReference>
<comment type="caution">
    <text evidence="2">The sequence shown here is derived from an EMBL/GenBank/DDBJ whole genome shotgun (WGS) entry which is preliminary data.</text>
</comment>
<proteinExistence type="predicted"/>
<gene>
    <name evidence="2" type="ORF">DNG_05883</name>
</gene>
<accession>A0AAE8MYM4</accession>
<dbReference type="PANTHER" id="PTHR47204">
    <property type="entry name" value="OS02G0168900 PROTEIN"/>
    <property type="match status" value="1"/>
</dbReference>
<feature type="region of interest" description="Disordered" evidence="1">
    <location>
        <begin position="73"/>
        <end position="109"/>
    </location>
</feature>
<evidence type="ECO:0000313" key="3">
    <source>
        <dbReference type="Proteomes" id="UP001187682"/>
    </source>
</evidence>
<dbReference type="GO" id="GO:0006401">
    <property type="term" value="P:RNA catabolic process"/>
    <property type="evidence" value="ECO:0007669"/>
    <property type="project" value="InterPro"/>
</dbReference>
<dbReference type="Gene3D" id="2.40.128.680">
    <property type="match status" value="1"/>
</dbReference>
<protein>
    <submittedName>
        <fullName evidence="2">Uncharacterized protein</fullName>
    </submittedName>
</protein>
<dbReference type="Proteomes" id="UP001187682">
    <property type="component" value="Unassembled WGS sequence"/>
</dbReference>
<dbReference type="GO" id="GO:0032299">
    <property type="term" value="C:ribonuclease H2 complex"/>
    <property type="evidence" value="ECO:0007669"/>
    <property type="project" value="InterPro"/>
</dbReference>
<sequence length="166" mass="18064">MPQPVLSIQGGDKPEGPVSVNLLPCKVHHDGPIGSIQAHWSVDKPEGGTPTAYFRGRKLHGTTVKIPEAFRGVLVQKQDDKPTGQAENTDNGLDDGLDEGPDDAPEGRLQTTGEFQDLMIWGHESVADSSSDNYLRGMEEWIEVSNRIHSFAPEASQEGMHGEKQP</sequence>
<dbReference type="Pfam" id="PF08615">
    <property type="entry name" value="RNase_H2_suC"/>
    <property type="match status" value="1"/>
</dbReference>
<dbReference type="AlphaFoldDB" id="A0AAE8MYM4"/>
<name>A0AAE8MYM4_9PEZI</name>
<keyword evidence="3" id="KW-1185">Reference proteome</keyword>
<reference evidence="2" key="1">
    <citation type="submission" date="2018-03" db="EMBL/GenBank/DDBJ databases">
        <authorList>
            <person name="Guldener U."/>
        </authorList>
    </citation>
    <scope>NUCLEOTIDE SEQUENCE</scope>
</reference>
<dbReference type="CDD" id="cd09271">
    <property type="entry name" value="RNase_H2-C"/>
    <property type="match status" value="1"/>
</dbReference>
<evidence type="ECO:0000313" key="2">
    <source>
        <dbReference type="EMBL" id="SPO03201.1"/>
    </source>
</evidence>
<dbReference type="PANTHER" id="PTHR47204:SF1">
    <property type="entry name" value="RIBONUCLEASE H2 SUBUNIT C"/>
    <property type="match status" value="1"/>
</dbReference>
<organism evidence="2 3">
    <name type="scientific">Cephalotrichum gorgonifer</name>
    <dbReference type="NCBI Taxonomy" id="2041049"/>
    <lineage>
        <taxon>Eukaryota</taxon>
        <taxon>Fungi</taxon>
        <taxon>Dikarya</taxon>
        <taxon>Ascomycota</taxon>
        <taxon>Pezizomycotina</taxon>
        <taxon>Sordariomycetes</taxon>
        <taxon>Hypocreomycetidae</taxon>
        <taxon>Microascales</taxon>
        <taxon>Microascaceae</taxon>
        <taxon>Cephalotrichum</taxon>
    </lineage>
</organism>
<dbReference type="EMBL" id="ONZQ02000008">
    <property type="protein sequence ID" value="SPO03201.1"/>
    <property type="molecule type" value="Genomic_DNA"/>
</dbReference>
<evidence type="ECO:0000256" key="1">
    <source>
        <dbReference type="SAM" id="MobiDB-lite"/>
    </source>
</evidence>
<feature type="compositionally biased region" description="Acidic residues" evidence="1">
    <location>
        <begin position="92"/>
        <end position="104"/>
    </location>
</feature>